<feature type="domain" description="F-box" evidence="2">
    <location>
        <begin position="3"/>
        <end position="50"/>
    </location>
</feature>
<organism evidence="3 4">
    <name type="scientific">Roridomyces roridus</name>
    <dbReference type="NCBI Taxonomy" id="1738132"/>
    <lineage>
        <taxon>Eukaryota</taxon>
        <taxon>Fungi</taxon>
        <taxon>Dikarya</taxon>
        <taxon>Basidiomycota</taxon>
        <taxon>Agaricomycotina</taxon>
        <taxon>Agaricomycetes</taxon>
        <taxon>Agaricomycetidae</taxon>
        <taxon>Agaricales</taxon>
        <taxon>Marasmiineae</taxon>
        <taxon>Mycenaceae</taxon>
        <taxon>Roridomyces</taxon>
    </lineage>
</organism>
<accession>A0AAD7FD29</accession>
<evidence type="ECO:0000259" key="2">
    <source>
        <dbReference type="PROSITE" id="PS50181"/>
    </source>
</evidence>
<keyword evidence="1" id="KW-0732">Signal</keyword>
<keyword evidence="4" id="KW-1185">Reference proteome</keyword>
<dbReference type="Pfam" id="PF12937">
    <property type="entry name" value="F-box-like"/>
    <property type="match status" value="1"/>
</dbReference>
<dbReference type="Proteomes" id="UP001221142">
    <property type="component" value="Unassembled WGS sequence"/>
</dbReference>
<dbReference type="SUPFAM" id="SSF81383">
    <property type="entry name" value="F-box domain"/>
    <property type="match status" value="1"/>
</dbReference>
<evidence type="ECO:0000313" key="4">
    <source>
        <dbReference type="Proteomes" id="UP001221142"/>
    </source>
</evidence>
<proteinExistence type="predicted"/>
<comment type="caution">
    <text evidence="3">The sequence shown here is derived from an EMBL/GenBank/DDBJ whole genome shotgun (WGS) entry which is preliminary data.</text>
</comment>
<gene>
    <name evidence="3" type="ORF">FB45DRAFT_938763</name>
</gene>
<feature type="chain" id="PRO_5042066269" description="F-box domain-containing protein" evidence="1">
    <location>
        <begin position="25"/>
        <end position="493"/>
    </location>
</feature>
<name>A0AAD7FD29_9AGAR</name>
<dbReference type="AlphaFoldDB" id="A0AAD7FD29"/>
<dbReference type="InterPro" id="IPR001810">
    <property type="entry name" value="F-box_dom"/>
</dbReference>
<dbReference type="PROSITE" id="PS50181">
    <property type="entry name" value="FBOX"/>
    <property type="match status" value="1"/>
</dbReference>
<feature type="signal peptide" evidence="1">
    <location>
        <begin position="1"/>
        <end position="24"/>
    </location>
</feature>
<protein>
    <recommendedName>
        <fullName evidence="2">F-box domain-containing protein</fullName>
    </recommendedName>
</protein>
<evidence type="ECO:0000256" key="1">
    <source>
        <dbReference type="SAM" id="SignalP"/>
    </source>
</evidence>
<sequence length="493" mass="53939">MARSLLHSLPVELVLIVLRGSSLADILNLSRTCRYLRSICLTNRSVWLAASDAYKLSLPLGETLKTTPLASLLRNSARSVSIESKWRSTSLPEPGAAATPTHIRSSELTHLYDLPVYAFWSPRKYGVPSLLGHAPPTYMNVLPGGRSFLLGSSAHLGVYDLEGKYGVQLEVPYASGTGLEPWPGRGVPEVDWYSGNNGVQTTIVVLSMAFDEEREARSYLSVFTVEYIRSTRTPSVKRTHLCQLPFHATQISVKGSRVLARSRDTVAVMSLEGGQRAQWTLPDIDCEITCTAMHEDYPNSVFLVVKSATAGRSLQVIDIPLSDNTDGLDWSHLSCPRRMIHPAVVEPASKFPASSLDESMEFSMDGGEMWFHETVLVDPHTLGVSTALVTLGPSSVPVSEEIPKEPSPFRVIAQNLASASVHVERSAYGGRQVLARKLDETGGLVVLCCGSDERLEISVPASMVGFNTKSMVFDEVYGILLVFVRGRVCVVRY</sequence>
<dbReference type="EMBL" id="JARKIF010000029">
    <property type="protein sequence ID" value="KAJ7613000.1"/>
    <property type="molecule type" value="Genomic_DNA"/>
</dbReference>
<evidence type="ECO:0000313" key="3">
    <source>
        <dbReference type="EMBL" id="KAJ7613000.1"/>
    </source>
</evidence>
<dbReference type="InterPro" id="IPR036047">
    <property type="entry name" value="F-box-like_dom_sf"/>
</dbReference>
<reference evidence="3" key="1">
    <citation type="submission" date="2023-03" db="EMBL/GenBank/DDBJ databases">
        <title>Massive genome expansion in bonnet fungi (Mycena s.s.) driven by repeated elements and novel gene families across ecological guilds.</title>
        <authorList>
            <consortium name="Lawrence Berkeley National Laboratory"/>
            <person name="Harder C.B."/>
            <person name="Miyauchi S."/>
            <person name="Viragh M."/>
            <person name="Kuo A."/>
            <person name="Thoen E."/>
            <person name="Andreopoulos B."/>
            <person name="Lu D."/>
            <person name="Skrede I."/>
            <person name="Drula E."/>
            <person name="Henrissat B."/>
            <person name="Morin E."/>
            <person name="Kohler A."/>
            <person name="Barry K."/>
            <person name="LaButti K."/>
            <person name="Morin E."/>
            <person name="Salamov A."/>
            <person name="Lipzen A."/>
            <person name="Mereny Z."/>
            <person name="Hegedus B."/>
            <person name="Baldrian P."/>
            <person name="Stursova M."/>
            <person name="Weitz H."/>
            <person name="Taylor A."/>
            <person name="Grigoriev I.V."/>
            <person name="Nagy L.G."/>
            <person name="Martin F."/>
            <person name="Kauserud H."/>
        </authorList>
    </citation>
    <scope>NUCLEOTIDE SEQUENCE</scope>
    <source>
        <strain evidence="3">9284</strain>
    </source>
</reference>